<gene>
    <name evidence="1" type="ORF">CARN2_2037</name>
</gene>
<reference evidence="1" key="1">
    <citation type="submission" date="2009-10" db="EMBL/GenBank/DDBJ databases">
        <title>Diversity of trophic interactions inside an arsenic-rich microbial ecosystem.</title>
        <authorList>
            <person name="Bertin P.N."/>
            <person name="Heinrich-Salmeron A."/>
            <person name="Pelletier E."/>
            <person name="Goulhen-Chollet F."/>
            <person name="Arsene-Ploetze F."/>
            <person name="Gallien S."/>
            <person name="Calteau A."/>
            <person name="Vallenet D."/>
            <person name="Casiot C."/>
            <person name="Chane-Woon-Ming B."/>
            <person name="Giloteaux L."/>
            <person name="Barakat M."/>
            <person name="Bonnefoy V."/>
            <person name="Bruneel O."/>
            <person name="Chandler M."/>
            <person name="Cleiss J."/>
            <person name="Duran R."/>
            <person name="Elbaz-Poulichet F."/>
            <person name="Fonknechten N."/>
            <person name="Lauga B."/>
            <person name="Mornico D."/>
            <person name="Ortet P."/>
            <person name="Schaeffer C."/>
            <person name="Siguier P."/>
            <person name="Alexander Thil Smith A."/>
            <person name="Van Dorsselaer A."/>
            <person name="Weissenbach J."/>
            <person name="Medigue C."/>
            <person name="Le Paslier D."/>
        </authorList>
    </citation>
    <scope>NUCLEOTIDE SEQUENCE</scope>
</reference>
<organism evidence="1">
    <name type="scientific">mine drainage metagenome</name>
    <dbReference type="NCBI Taxonomy" id="410659"/>
    <lineage>
        <taxon>unclassified sequences</taxon>
        <taxon>metagenomes</taxon>
        <taxon>ecological metagenomes</taxon>
    </lineage>
</organism>
<dbReference type="AlphaFoldDB" id="E6PLG9"/>
<comment type="caution">
    <text evidence="1">The sequence shown here is derived from an EMBL/GenBank/DDBJ whole genome shotgun (WGS) entry which is preliminary data.</text>
</comment>
<sequence>MKKDVTHTALREGWLMLRQIAHCDKTGGFVIRFHTSHLSMFD</sequence>
<accession>E6PLG9</accession>
<protein>
    <submittedName>
        <fullName evidence="1">Uncharacterized protein</fullName>
    </submittedName>
</protein>
<evidence type="ECO:0000313" key="1">
    <source>
        <dbReference type="EMBL" id="CBH95770.1"/>
    </source>
</evidence>
<dbReference type="EMBL" id="CABM01000011">
    <property type="protein sequence ID" value="CBH95770.1"/>
    <property type="molecule type" value="Genomic_DNA"/>
</dbReference>
<name>E6PLG9_9ZZZZ</name>
<proteinExistence type="predicted"/>